<feature type="transmembrane region" description="Helical" evidence="5">
    <location>
        <begin position="112"/>
        <end position="129"/>
    </location>
</feature>
<feature type="transmembrane region" description="Helical" evidence="5">
    <location>
        <begin position="316"/>
        <end position="337"/>
    </location>
</feature>
<dbReference type="PRINTS" id="PR01434">
    <property type="entry name" value="NADHDHGNASE5"/>
</dbReference>
<protein>
    <recommendedName>
        <fullName evidence="9">NADH:quinone oxidoreductase/Mrp antiporter membrane subunit domain-containing protein</fullName>
    </recommendedName>
</protein>
<keyword evidence="4 5" id="KW-0472">Membrane</keyword>
<feature type="transmembrane region" description="Helical" evidence="5">
    <location>
        <begin position="275"/>
        <end position="296"/>
    </location>
</feature>
<dbReference type="PANTHER" id="PTHR43373:SF1">
    <property type="entry name" value="NA(+)_H(+) ANTIPORTER SUBUNIT A"/>
    <property type="match status" value="1"/>
</dbReference>
<feature type="transmembrane region" description="Helical" evidence="5">
    <location>
        <begin position="135"/>
        <end position="153"/>
    </location>
</feature>
<evidence type="ECO:0000256" key="5">
    <source>
        <dbReference type="SAM" id="Phobius"/>
    </source>
</evidence>
<evidence type="ECO:0000259" key="7">
    <source>
        <dbReference type="Pfam" id="PF00662"/>
    </source>
</evidence>
<dbReference type="InterPro" id="IPR050616">
    <property type="entry name" value="CPA3_Na-H_Antiporter_A"/>
</dbReference>
<dbReference type="InterPro" id="IPR001516">
    <property type="entry name" value="Proton_antipo_N"/>
</dbReference>
<dbReference type="EMBL" id="LAZR01003593">
    <property type="protein sequence ID" value="KKN16659.1"/>
    <property type="molecule type" value="Genomic_DNA"/>
</dbReference>
<feature type="transmembrane region" description="Helical" evidence="5">
    <location>
        <begin position="165"/>
        <end position="186"/>
    </location>
</feature>
<keyword evidence="2 5" id="KW-0812">Transmembrane</keyword>
<proteinExistence type="predicted"/>
<dbReference type="GO" id="GO:0016020">
    <property type="term" value="C:membrane"/>
    <property type="evidence" value="ECO:0007669"/>
    <property type="project" value="UniProtKB-SubCell"/>
</dbReference>
<name>A0A0F9NFB5_9ZZZZ</name>
<dbReference type="InterPro" id="IPR001750">
    <property type="entry name" value="ND/Mrp_TM"/>
</dbReference>
<feature type="transmembrane region" description="Helical" evidence="5">
    <location>
        <begin position="413"/>
        <end position="435"/>
    </location>
</feature>
<evidence type="ECO:0000256" key="4">
    <source>
        <dbReference type="ARBA" id="ARBA00023136"/>
    </source>
</evidence>
<feature type="transmembrane region" description="Helical" evidence="5">
    <location>
        <begin position="206"/>
        <end position="225"/>
    </location>
</feature>
<feature type="transmembrane region" description="Helical" evidence="5">
    <location>
        <begin position="455"/>
        <end position="474"/>
    </location>
</feature>
<organism evidence="8">
    <name type="scientific">marine sediment metagenome</name>
    <dbReference type="NCBI Taxonomy" id="412755"/>
    <lineage>
        <taxon>unclassified sequences</taxon>
        <taxon>metagenomes</taxon>
        <taxon>ecological metagenomes</taxon>
    </lineage>
</organism>
<feature type="transmembrane region" description="Helical" evidence="5">
    <location>
        <begin position="378"/>
        <end position="401"/>
    </location>
</feature>
<dbReference type="PANTHER" id="PTHR43373">
    <property type="entry name" value="NA(+)/H(+) ANTIPORTER SUBUNIT"/>
    <property type="match status" value="1"/>
</dbReference>
<evidence type="ECO:0008006" key="9">
    <source>
        <dbReference type="Google" id="ProtNLM"/>
    </source>
</evidence>
<dbReference type="Pfam" id="PF00662">
    <property type="entry name" value="Proton_antipo_N"/>
    <property type="match status" value="1"/>
</dbReference>
<evidence type="ECO:0000256" key="3">
    <source>
        <dbReference type="ARBA" id="ARBA00022989"/>
    </source>
</evidence>
<accession>A0A0F9NFB5</accession>
<feature type="domain" description="NADH-Ubiquinone oxidoreductase (complex I) chain 5 N-terminal" evidence="7">
    <location>
        <begin position="71"/>
        <end position="113"/>
    </location>
</feature>
<reference evidence="8" key="1">
    <citation type="journal article" date="2015" name="Nature">
        <title>Complex archaea that bridge the gap between prokaryotes and eukaryotes.</title>
        <authorList>
            <person name="Spang A."/>
            <person name="Saw J.H."/>
            <person name="Jorgensen S.L."/>
            <person name="Zaremba-Niedzwiedzka K."/>
            <person name="Martijn J."/>
            <person name="Lind A.E."/>
            <person name="van Eijk R."/>
            <person name="Schleper C."/>
            <person name="Guy L."/>
            <person name="Ettema T.J."/>
        </authorList>
    </citation>
    <scope>NUCLEOTIDE SEQUENCE</scope>
</reference>
<feature type="transmembrane region" description="Helical" evidence="5">
    <location>
        <begin position="80"/>
        <end position="100"/>
    </location>
</feature>
<dbReference type="Pfam" id="PF00361">
    <property type="entry name" value="Proton_antipo_M"/>
    <property type="match status" value="1"/>
</dbReference>
<comment type="caution">
    <text evidence="8">The sequence shown here is derived from an EMBL/GenBank/DDBJ whole genome shotgun (WGS) entry which is preliminary data.</text>
</comment>
<feature type="transmembrane region" description="Helical" evidence="5">
    <location>
        <begin position="38"/>
        <end position="60"/>
    </location>
</feature>
<evidence type="ECO:0000256" key="1">
    <source>
        <dbReference type="ARBA" id="ARBA00004141"/>
    </source>
</evidence>
<keyword evidence="3 5" id="KW-1133">Transmembrane helix</keyword>
<feature type="domain" description="NADH:quinone oxidoreductase/Mrp antiporter transmembrane" evidence="6">
    <location>
        <begin position="129"/>
        <end position="422"/>
    </location>
</feature>
<dbReference type="AlphaFoldDB" id="A0A0F9NFB5"/>
<feature type="transmembrane region" description="Helical" evidence="5">
    <location>
        <begin position="6"/>
        <end position="26"/>
    </location>
</feature>
<feature type="transmembrane region" description="Helical" evidence="5">
    <location>
        <begin position="245"/>
        <end position="269"/>
    </location>
</feature>
<comment type="subcellular location">
    <subcellularLocation>
        <location evidence="1">Membrane</location>
        <topology evidence="1">Multi-pass membrane protein</topology>
    </subcellularLocation>
</comment>
<evidence type="ECO:0000313" key="8">
    <source>
        <dbReference type="EMBL" id="KKN16659.1"/>
    </source>
</evidence>
<gene>
    <name evidence="8" type="ORF">LCGC14_0973720</name>
</gene>
<evidence type="ECO:0000256" key="2">
    <source>
        <dbReference type="ARBA" id="ARBA00022692"/>
    </source>
</evidence>
<evidence type="ECO:0000259" key="6">
    <source>
        <dbReference type="Pfam" id="PF00361"/>
    </source>
</evidence>
<sequence>MEQFSYLPIIGITAAGLATIGTALWGKKTIYRNMFGTVASIIAFLSVAAMIPGALAGKIYAINLIEFFPGIAIKFRADSLGLLFALVASSMWVIVNIYTIGYMEHEHNKHRFFTFFSLALFSALGIALSENLINFFLFFELLTISTYPLVAHEGTEEAMKAGAKYLIYTLTAGGLFLFAIIVTYFLTGTLSLSEAGMLEGAKVSPIFLQILFFIFLIGTGVKAGIMPLHHWLPSAMVAPTPVSTLLHAVAVVKAGVFGVLRVVLNIYGVDLMSKLGLGIALAVIASFTIIVASVIAIQQDNLKKRLAYSTIAQLSYIVLGVALLSKAGIIAAMIHIANHAFTKGTLFMCAGIIAHETGKKNISELDGIAKRLPLTMSAFTVAALGMVGIPPLAGFVTKWYLGIGAIQINQPAFIYILLLSSLLNAAYFLPISYRAFFNKPETDLATKKLETVPTMLAPIMTTALGSFMLGAFATTSGLPISIAKVATTLFGG</sequence>